<accession>A0A426XI85</accession>
<reference evidence="1 2" key="1">
    <citation type="journal article" date="2014" name="Agronomy (Basel)">
        <title>A Draft Genome Sequence for Ensete ventricosum, the Drought-Tolerant Tree Against Hunger.</title>
        <authorList>
            <person name="Harrison J."/>
            <person name="Moore K.A."/>
            <person name="Paszkiewicz K."/>
            <person name="Jones T."/>
            <person name="Grant M."/>
            <person name="Ambacheew D."/>
            <person name="Muzemil S."/>
            <person name="Studholme D.J."/>
        </authorList>
    </citation>
    <scope>NUCLEOTIDE SEQUENCE [LARGE SCALE GENOMIC DNA]</scope>
</reference>
<dbReference type="AlphaFoldDB" id="A0A426XI85"/>
<proteinExistence type="predicted"/>
<protein>
    <submittedName>
        <fullName evidence="1">Uncharacterized protein</fullName>
    </submittedName>
</protein>
<organism evidence="1 2">
    <name type="scientific">Ensete ventricosum</name>
    <name type="common">Abyssinian banana</name>
    <name type="synonym">Musa ensete</name>
    <dbReference type="NCBI Taxonomy" id="4639"/>
    <lineage>
        <taxon>Eukaryota</taxon>
        <taxon>Viridiplantae</taxon>
        <taxon>Streptophyta</taxon>
        <taxon>Embryophyta</taxon>
        <taxon>Tracheophyta</taxon>
        <taxon>Spermatophyta</taxon>
        <taxon>Magnoliopsida</taxon>
        <taxon>Liliopsida</taxon>
        <taxon>Zingiberales</taxon>
        <taxon>Musaceae</taxon>
        <taxon>Ensete</taxon>
    </lineage>
</organism>
<dbReference type="Proteomes" id="UP000287651">
    <property type="component" value="Unassembled WGS sequence"/>
</dbReference>
<comment type="caution">
    <text evidence="1">The sequence shown here is derived from an EMBL/GenBank/DDBJ whole genome shotgun (WGS) entry which is preliminary data.</text>
</comment>
<name>A0A426XI85_ENSVE</name>
<evidence type="ECO:0000313" key="2">
    <source>
        <dbReference type="Proteomes" id="UP000287651"/>
    </source>
</evidence>
<dbReference type="EMBL" id="AMZH03020406">
    <property type="protein sequence ID" value="RRT39197.1"/>
    <property type="molecule type" value="Genomic_DNA"/>
</dbReference>
<sequence>MPRSEVAVGLGRALARKFCSNSLASWSKEKMEAGPSRLYHIRAGPMKVVAKTRYMSASDESYNAIWAQKAATCSVGSELPSYDSKAGNLKLVGIGLSCISGVKGEPRLELLPASSFDFVTSFCTSSNRLFTRRSCTRSKSVEFDDNMSGSYGMCSTSRYEVTDFFGTIKGAFDRVSGGPCVGGPGRTDVECSQGPPWLTGGRKGFGCGGAIVWANWGM</sequence>
<evidence type="ECO:0000313" key="1">
    <source>
        <dbReference type="EMBL" id="RRT39197.1"/>
    </source>
</evidence>
<gene>
    <name evidence="1" type="ORF">B296_00055713</name>
</gene>